<organism evidence="1 2">
    <name type="scientific">Alkalicoccobacillus murimartini</name>
    <dbReference type="NCBI Taxonomy" id="171685"/>
    <lineage>
        <taxon>Bacteria</taxon>
        <taxon>Bacillati</taxon>
        <taxon>Bacillota</taxon>
        <taxon>Bacilli</taxon>
        <taxon>Bacillales</taxon>
        <taxon>Bacillaceae</taxon>
        <taxon>Alkalicoccobacillus</taxon>
    </lineage>
</organism>
<accession>A0ABT9YQ01</accession>
<gene>
    <name evidence="1" type="ORF">J2S05_003949</name>
</gene>
<protein>
    <submittedName>
        <fullName evidence="1">Uncharacterized protein</fullName>
    </submittedName>
</protein>
<keyword evidence="2" id="KW-1185">Reference proteome</keyword>
<dbReference type="EMBL" id="JAUSUA010000008">
    <property type="protein sequence ID" value="MDQ0209114.1"/>
    <property type="molecule type" value="Genomic_DNA"/>
</dbReference>
<dbReference type="Proteomes" id="UP001225034">
    <property type="component" value="Unassembled WGS sequence"/>
</dbReference>
<evidence type="ECO:0000313" key="2">
    <source>
        <dbReference type="Proteomes" id="UP001225034"/>
    </source>
</evidence>
<sequence length="45" mass="5157">MYFLCLAWVNSLKMGLSLGIMFVPLSKNILSLDIDEWFLVVHVLS</sequence>
<evidence type="ECO:0000313" key="1">
    <source>
        <dbReference type="EMBL" id="MDQ0209114.1"/>
    </source>
</evidence>
<comment type="caution">
    <text evidence="1">The sequence shown here is derived from an EMBL/GenBank/DDBJ whole genome shotgun (WGS) entry which is preliminary data.</text>
</comment>
<reference evidence="1 2" key="1">
    <citation type="submission" date="2023-07" db="EMBL/GenBank/DDBJ databases">
        <title>Genomic Encyclopedia of Type Strains, Phase IV (KMG-IV): sequencing the most valuable type-strain genomes for metagenomic binning, comparative biology and taxonomic classification.</title>
        <authorList>
            <person name="Goeker M."/>
        </authorList>
    </citation>
    <scope>NUCLEOTIDE SEQUENCE [LARGE SCALE GENOMIC DNA]</scope>
    <source>
        <strain evidence="1 2">DSM 19154</strain>
    </source>
</reference>
<name>A0ABT9YQ01_9BACI</name>
<proteinExistence type="predicted"/>